<feature type="non-terminal residue" evidence="2">
    <location>
        <position position="110"/>
    </location>
</feature>
<sequence length="110" mass="12556">MDRPEDIKEKIDTAIRRGPISEGAILDMEREYSSALETALQEAREKIDKLRKAYQGSMNARVVAENDQVTLREERDAARSVLRRVDGKFRPTTRWPCPDCGRVGPGELLR</sequence>
<gene>
    <name evidence="2" type="ORF">S01H1_50478</name>
</gene>
<evidence type="ECO:0000313" key="2">
    <source>
        <dbReference type="EMBL" id="GAG15727.1"/>
    </source>
</evidence>
<reference evidence="2" key="1">
    <citation type="journal article" date="2014" name="Front. Microbiol.">
        <title>High frequency of phylogenetically diverse reductive dehalogenase-homologous genes in deep subseafloor sedimentary metagenomes.</title>
        <authorList>
            <person name="Kawai M."/>
            <person name="Futagami T."/>
            <person name="Toyoda A."/>
            <person name="Takaki Y."/>
            <person name="Nishi S."/>
            <person name="Hori S."/>
            <person name="Arai W."/>
            <person name="Tsubouchi T."/>
            <person name="Morono Y."/>
            <person name="Uchiyama I."/>
            <person name="Ito T."/>
            <person name="Fujiyama A."/>
            <person name="Inagaki F."/>
            <person name="Takami H."/>
        </authorList>
    </citation>
    <scope>NUCLEOTIDE SEQUENCE</scope>
    <source>
        <strain evidence="2">Expedition CK06-06</strain>
    </source>
</reference>
<protein>
    <submittedName>
        <fullName evidence="2">Uncharacterized protein</fullName>
    </submittedName>
</protein>
<comment type="caution">
    <text evidence="2">The sequence shown here is derived from an EMBL/GenBank/DDBJ whole genome shotgun (WGS) entry which is preliminary data.</text>
</comment>
<accession>X0VX79</accession>
<dbReference type="AlphaFoldDB" id="X0VX79"/>
<proteinExistence type="predicted"/>
<feature type="coiled-coil region" evidence="1">
    <location>
        <begin position="33"/>
        <end position="60"/>
    </location>
</feature>
<organism evidence="2">
    <name type="scientific">marine sediment metagenome</name>
    <dbReference type="NCBI Taxonomy" id="412755"/>
    <lineage>
        <taxon>unclassified sequences</taxon>
        <taxon>metagenomes</taxon>
        <taxon>ecological metagenomes</taxon>
    </lineage>
</organism>
<evidence type="ECO:0000256" key="1">
    <source>
        <dbReference type="SAM" id="Coils"/>
    </source>
</evidence>
<keyword evidence="1" id="KW-0175">Coiled coil</keyword>
<name>X0VX79_9ZZZZ</name>
<dbReference type="EMBL" id="BARS01032525">
    <property type="protein sequence ID" value="GAG15727.1"/>
    <property type="molecule type" value="Genomic_DNA"/>
</dbReference>